<dbReference type="SUPFAM" id="SSF81301">
    <property type="entry name" value="Nucleotidyltransferase"/>
    <property type="match status" value="1"/>
</dbReference>
<dbReference type="AlphaFoldDB" id="A0A150WGA8"/>
<dbReference type="InterPro" id="IPR043519">
    <property type="entry name" value="NT_sf"/>
</dbReference>
<protein>
    <submittedName>
        <fullName evidence="1">Uncharacterized protein</fullName>
    </submittedName>
</protein>
<proteinExistence type="predicted"/>
<name>A0A150WGA8_BDEBC</name>
<gene>
    <name evidence="1" type="ORF">AZI85_08140</name>
</gene>
<reference evidence="1 2" key="1">
    <citation type="submission" date="2016-03" db="EMBL/GenBank/DDBJ databases">
        <authorList>
            <person name="Ploux O."/>
        </authorList>
    </citation>
    <scope>NUCLEOTIDE SEQUENCE [LARGE SCALE GENOMIC DNA]</scope>
    <source>
        <strain evidence="1 2">BER2</strain>
    </source>
</reference>
<comment type="caution">
    <text evidence="1">The sequence shown here is derived from an EMBL/GenBank/DDBJ whole genome shotgun (WGS) entry which is preliminary data.</text>
</comment>
<dbReference type="OrthoDB" id="3773545at2"/>
<dbReference type="Proteomes" id="UP000075391">
    <property type="component" value="Unassembled WGS sequence"/>
</dbReference>
<dbReference type="Gene3D" id="3.30.460.10">
    <property type="entry name" value="Beta Polymerase, domain 2"/>
    <property type="match status" value="1"/>
</dbReference>
<evidence type="ECO:0000313" key="2">
    <source>
        <dbReference type="Proteomes" id="UP000075391"/>
    </source>
</evidence>
<organism evidence="1 2">
    <name type="scientific">Bdellovibrio bacteriovorus</name>
    <dbReference type="NCBI Taxonomy" id="959"/>
    <lineage>
        <taxon>Bacteria</taxon>
        <taxon>Pseudomonadati</taxon>
        <taxon>Bdellovibrionota</taxon>
        <taxon>Bdellovibrionia</taxon>
        <taxon>Bdellovibrionales</taxon>
        <taxon>Pseudobdellovibrionaceae</taxon>
        <taxon>Bdellovibrio</taxon>
    </lineage>
</organism>
<dbReference type="EMBL" id="LUKF01000016">
    <property type="protein sequence ID" value="KYG62157.1"/>
    <property type="molecule type" value="Genomic_DNA"/>
</dbReference>
<evidence type="ECO:0000313" key="1">
    <source>
        <dbReference type="EMBL" id="KYG62157.1"/>
    </source>
</evidence>
<sequence>MIRPQARHTFCMATGFDKNKIVHSLVQNLQQSSSAEGAWLGGSTATGFEDDLSDTDIVIISTNPDEIFQTVEDTLKGIATITHIWKVEDSPWKNFAQKFYVLDQTSETYYLDIGVFQSLSSEDYAEHFNVERHGSPQVLFDKKDILKQASQQPRYESSKKIEWSQWIARFEILYRTFLKESLRGKYIDSYTFYQRLVMMWVQLVRRHRTPQKHDFGLRYLYRDLPPTESQYIEKLLQVPDLKSMQVAAAELRSKIQTLQKDVSV</sequence>
<accession>A0A150WGA8</accession>
<dbReference type="RefSeq" id="WP_155724008.1">
    <property type="nucleotide sequence ID" value="NZ_LUKF01000016.1"/>
</dbReference>